<comment type="caution">
    <text evidence="3">The sequence shown here is derived from an EMBL/GenBank/DDBJ whole genome shotgun (WGS) entry which is preliminary data.</text>
</comment>
<feature type="domain" description="SpoVT-AbrB" evidence="2">
    <location>
        <begin position="10"/>
        <end position="55"/>
    </location>
</feature>
<evidence type="ECO:0000313" key="4">
    <source>
        <dbReference type="Proteomes" id="UP001556653"/>
    </source>
</evidence>
<dbReference type="SMART" id="SM00966">
    <property type="entry name" value="SpoVT_AbrB"/>
    <property type="match status" value="1"/>
</dbReference>
<organism evidence="3 4">
    <name type="scientific">Spiribacter onubensis</name>
    <dbReference type="NCBI Taxonomy" id="3122420"/>
    <lineage>
        <taxon>Bacteria</taxon>
        <taxon>Pseudomonadati</taxon>
        <taxon>Pseudomonadota</taxon>
        <taxon>Gammaproteobacteria</taxon>
        <taxon>Chromatiales</taxon>
        <taxon>Ectothiorhodospiraceae</taxon>
        <taxon>Spiribacter</taxon>
    </lineage>
</organism>
<keyword evidence="4" id="KW-1185">Reference proteome</keyword>
<dbReference type="Gene3D" id="2.10.260.10">
    <property type="match status" value="1"/>
</dbReference>
<name>A0ABV3SB52_9GAMM</name>
<evidence type="ECO:0000259" key="2">
    <source>
        <dbReference type="PROSITE" id="PS51740"/>
    </source>
</evidence>
<sequence>MAVVVMAEQTKEIQIGPQGRLVVPADLRRELGLNPGGRLLIRVENGALILEPRQSVERRLRARFSQVDPKVSLADALIAERRAVAGGSGMPRACHRPWLECNDDR</sequence>
<evidence type="ECO:0000313" key="3">
    <source>
        <dbReference type="EMBL" id="MEX0387374.1"/>
    </source>
</evidence>
<dbReference type="Pfam" id="PF04014">
    <property type="entry name" value="MazE_antitoxin"/>
    <property type="match status" value="1"/>
</dbReference>
<dbReference type="Proteomes" id="UP001556653">
    <property type="component" value="Unassembled WGS sequence"/>
</dbReference>
<dbReference type="SUPFAM" id="SSF89447">
    <property type="entry name" value="AbrB/MazE/MraZ-like"/>
    <property type="match status" value="1"/>
</dbReference>
<dbReference type="RefSeq" id="WP_367968055.1">
    <property type="nucleotide sequence ID" value="NZ_JBAKFJ010000002.1"/>
</dbReference>
<evidence type="ECO:0000256" key="1">
    <source>
        <dbReference type="PROSITE-ProRule" id="PRU01076"/>
    </source>
</evidence>
<gene>
    <name evidence="3" type="ORF">V6X64_10290</name>
</gene>
<dbReference type="InterPro" id="IPR037914">
    <property type="entry name" value="SpoVT-AbrB_sf"/>
</dbReference>
<dbReference type="NCBIfam" id="TIGR01439">
    <property type="entry name" value="lp_hng_hel_AbrB"/>
    <property type="match status" value="1"/>
</dbReference>
<dbReference type="InterPro" id="IPR007159">
    <property type="entry name" value="SpoVT-AbrB_dom"/>
</dbReference>
<dbReference type="PROSITE" id="PS51740">
    <property type="entry name" value="SPOVT_ABRB"/>
    <property type="match status" value="1"/>
</dbReference>
<dbReference type="EMBL" id="JBAKFJ010000002">
    <property type="protein sequence ID" value="MEX0387374.1"/>
    <property type="molecule type" value="Genomic_DNA"/>
</dbReference>
<dbReference type="GO" id="GO:0003677">
    <property type="term" value="F:DNA binding"/>
    <property type="evidence" value="ECO:0007669"/>
    <property type="project" value="UniProtKB-KW"/>
</dbReference>
<protein>
    <submittedName>
        <fullName evidence="3">AbrB/MazE/SpoVT family DNA-binding domain-containing protein</fullName>
    </submittedName>
</protein>
<proteinExistence type="predicted"/>
<reference evidence="3 4" key="1">
    <citation type="submission" date="2024-02" db="EMBL/GenBank/DDBJ databases">
        <title>New especies of Spiribacter isolated from saline water.</title>
        <authorList>
            <person name="Leon M.J."/>
            <person name="De La Haba R."/>
            <person name="Sanchez-Porro C."/>
            <person name="Ventosa A."/>
        </authorList>
    </citation>
    <scope>NUCLEOTIDE SEQUENCE [LARGE SCALE GENOMIC DNA]</scope>
    <source>
        <strain evidence="4">ag22IC4-227</strain>
    </source>
</reference>
<accession>A0ABV3SB52</accession>
<keyword evidence="1 3" id="KW-0238">DNA-binding</keyword>